<dbReference type="OrthoDB" id="10253869at2759"/>
<gene>
    <name evidence="1" type="ORF">CUNI_LOCUS17725</name>
</gene>
<dbReference type="Gene3D" id="3.40.50.12780">
    <property type="entry name" value="N-terminal domain of ligase-like"/>
    <property type="match status" value="1"/>
</dbReference>
<protein>
    <recommendedName>
        <fullName evidence="3">AMP-dependent synthetase/ligase domain-containing protein</fullName>
    </recommendedName>
</protein>
<comment type="caution">
    <text evidence="1">The sequence shown here is derived from an EMBL/GenBank/DDBJ whole genome shotgun (WGS) entry which is preliminary data.</text>
</comment>
<dbReference type="InterPro" id="IPR042099">
    <property type="entry name" value="ANL_N_sf"/>
</dbReference>
<keyword evidence="2" id="KW-1185">Reference proteome</keyword>
<evidence type="ECO:0008006" key="3">
    <source>
        <dbReference type="Google" id="ProtNLM"/>
    </source>
</evidence>
<dbReference type="PANTHER" id="PTHR43767:SF1">
    <property type="entry name" value="NONRIBOSOMAL PEPTIDE SYNTHASE PES1 (EUROFUNG)-RELATED"/>
    <property type="match status" value="1"/>
</dbReference>
<feature type="non-terminal residue" evidence="1">
    <location>
        <position position="1"/>
    </location>
</feature>
<dbReference type="EMBL" id="CAJHNH020005124">
    <property type="protein sequence ID" value="CAG5132167.1"/>
    <property type="molecule type" value="Genomic_DNA"/>
</dbReference>
<sequence>MGEILLQGKLVATEYYNDPNLTKVAFTPDGFLLTGDLGFYDEHNRLFVLGRKADAIIRGDTAIFPRDIEEKVNQCPGIWKVKVVSIKDDKGIIQ</sequence>
<dbReference type="PANTHER" id="PTHR43767">
    <property type="entry name" value="LONG-CHAIN-FATTY-ACID--COA LIGASE"/>
    <property type="match status" value="1"/>
</dbReference>
<evidence type="ECO:0000313" key="2">
    <source>
        <dbReference type="Proteomes" id="UP000678393"/>
    </source>
</evidence>
<evidence type="ECO:0000313" key="1">
    <source>
        <dbReference type="EMBL" id="CAG5132167.1"/>
    </source>
</evidence>
<dbReference type="InterPro" id="IPR050237">
    <property type="entry name" value="ATP-dep_AMP-bd_enzyme"/>
</dbReference>
<proteinExistence type="predicted"/>
<dbReference type="Proteomes" id="UP000678393">
    <property type="component" value="Unassembled WGS sequence"/>
</dbReference>
<organism evidence="1 2">
    <name type="scientific">Candidula unifasciata</name>
    <dbReference type="NCBI Taxonomy" id="100452"/>
    <lineage>
        <taxon>Eukaryota</taxon>
        <taxon>Metazoa</taxon>
        <taxon>Spiralia</taxon>
        <taxon>Lophotrochozoa</taxon>
        <taxon>Mollusca</taxon>
        <taxon>Gastropoda</taxon>
        <taxon>Heterobranchia</taxon>
        <taxon>Euthyneura</taxon>
        <taxon>Panpulmonata</taxon>
        <taxon>Eupulmonata</taxon>
        <taxon>Stylommatophora</taxon>
        <taxon>Helicina</taxon>
        <taxon>Helicoidea</taxon>
        <taxon>Geomitridae</taxon>
        <taxon>Candidula</taxon>
    </lineage>
</organism>
<dbReference type="AlphaFoldDB" id="A0A8S3ZRS2"/>
<dbReference type="SUPFAM" id="SSF56801">
    <property type="entry name" value="Acetyl-CoA synthetase-like"/>
    <property type="match status" value="1"/>
</dbReference>
<accession>A0A8S3ZRS2</accession>
<name>A0A8S3ZRS2_9EUPU</name>
<reference evidence="1" key="1">
    <citation type="submission" date="2021-04" db="EMBL/GenBank/DDBJ databases">
        <authorList>
            <consortium name="Molecular Ecology Group"/>
        </authorList>
    </citation>
    <scope>NUCLEOTIDE SEQUENCE</scope>
</reference>